<organism evidence="7 8">
    <name type="scientific">Cellvibrio zantedeschiae</name>
    <dbReference type="NCBI Taxonomy" id="1237077"/>
    <lineage>
        <taxon>Bacteria</taxon>
        <taxon>Pseudomonadati</taxon>
        <taxon>Pseudomonadota</taxon>
        <taxon>Gammaproteobacteria</taxon>
        <taxon>Cellvibrionales</taxon>
        <taxon>Cellvibrionaceae</taxon>
        <taxon>Cellvibrio</taxon>
    </lineage>
</organism>
<accession>A0ABQ3B5V0</accession>
<keyword evidence="4" id="KW-0175">Coiled coil</keyword>
<dbReference type="PROSITE" id="PS00041">
    <property type="entry name" value="HTH_ARAC_FAMILY_1"/>
    <property type="match status" value="1"/>
</dbReference>
<feature type="coiled-coil region" evidence="4">
    <location>
        <begin position="145"/>
        <end position="172"/>
    </location>
</feature>
<comment type="caution">
    <text evidence="7">The sequence shown here is derived from an EMBL/GenBank/DDBJ whole genome shotgun (WGS) entry which is preliminary data.</text>
</comment>
<keyword evidence="5" id="KW-0812">Transmembrane</keyword>
<dbReference type="Proteomes" id="UP000619761">
    <property type="component" value="Unassembled WGS sequence"/>
</dbReference>
<evidence type="ECO:0000313" key="7">
    <source>
        <dbReference type="EMBL" id="GGY80323.1"/>
    </source>
</evidence>
<feature type="transmembrane region" description="Helical" evidence="5">
    <location>
        <begin position="12"/>
        <end position="30"/>
    </location>
</feature>
<dbReference type="PROSITE" id="PS01124">
    <property type="entry name" value="HTH_ARAC_FAMILY_2"/>
    <property type="match status" value="1"/>
</dbReference>
<dbReference type="InterPro" id="IPR009057">
    <property type="entry name" value="Homeodomain-like_sf"/>
</dbReference>
<dbReference type="RefSeq" id="WP_189419394.1">
    <property type="nucleotide sequence ID" value="NZ_BMYZ01000002.1"/>
</dbReference>
<feature type="transmembrane region" description="Helical" evidence="5">
    <location>
        <begin position="50"/>
        <end position="74"/>
    </location>
</feature>
<dbReference type="EMBL" id="BMYZ01000002">
    <property type="protein sequence ID" value="GGY80323.1"/>
    <property type="molecule type" value="Genomic_DNA"/>
</dbReference>
<evidence type="ECO:0000259" key="6">
    <source>
        <dbReference type="PROSITE" id="PS01124"/>
    </source>
</evidence>
<dbReference type="Gene3D" id="1.10.10.60">
    <property type="entry name" value="Homeodomain-like"/>
    <property type="match status" value="2"/>
</dbReference>
<dbReference type="SUPFAM" id="SSF46689">
    <property type="entry name" value="Homeodomain-like"/>
    <property type="match status" value="1"/>
</dbReference>
<protein>
    <recommendedName>
        <fullName evidence="6">HTH araC/xylS-type domain-containing protein</fullName>
    </recommendedName>
</protein>
<name>A0ABQ3B5V0_9GAMM</name>
<reference evidence="8" key="1">
    <citation type="journal article" date="2019" name="Int. J. Syst. Evol. Microbiol.">
        <title>The Global Catalogue of Microorganisms (GCM) 10K type strain sequencing project: providing services to taxonomists for standard genome sequencing and annotation.</title>
        <authorList>
            <consortium name="The Broad Institute Genomics Platform"/>
            <consortium name="The Broad Institute Genome Sequencing Center for Infectious Disease"/>
            <person name="Wu L."/>
            <person name="Ma J."/>
        </authorList>
    </citation>
    <scope>NUCLEOTIDE SEQUENCE [LARGE SCALE GENOMIC DNA]</scope>
    <source>
        <strain evidence="8">KCTC 32239</strain>
    </source>
</reference>
<gene>
    <name evidence="7" type="ORF">GCM10011613_26690</name>
</gene>
<dbReference type="PANTHER" id="PTHR43280:SF29">
    <property type="entry name" value="ARAC-FAMILY TRANSCRIPTIONAL REGULATOR"/>
    <property type="match status" value="1"/>
</dbReference>
<keyword evidence="5" id="KW-0472">Membrane</keyword>
<evidence type="ECO:0000256" key="2">
    <source>
        <dbReference type="ARBA" id="ARBA00023125"/>
    </source>
</evidence>
<evidence type="ECO:0000256" key="1">
    <source>
        <dbReference type="ARBA" id="ARBA00023015"/>
    </source>
</evidence>
<proteinExistence type="predicted"/>
<dbReference type="SMART" id="SM00342">
    <property type="entry name" value="HTH_ARAC"/>
    <property type="match status" value="1"/>
</dbReference>
<keyword evidence="1" id="KW-0805">Transcription regulation</keyword>
<evidence type="ECO:0000256" key="4">
    <source>
        <dbReference type="SAM" id="Coils"/>
    </source>
</evidence>
<keyword evidence="8" id="KW-1185">Reference proteome</keyword>
<dbReference type="Pfam" id="PF12833">
    <property type="entry name" value="HTH_18"/>
    <property type="match status" value="1"/>
</dbReference>
<feature type="transmembrane region" description="Helical" evidence="5">
    <location>
        <begin position="86"/>
        <end position="104"/>
    </location>
</feature>
<keyword evidence="3" id="KW-0804">Transcription</keyword>
<evidence type="ECO:0000256" key="5">
    <source>
        <dbReference type="SAM" id="Phobius"/>
    </source>
</evidence>
<dbReference type="PRINTS" id="PR00032">
    <property type="entry name" value="HTHARAC"/>
</dbReference>
<dbReference type="InterPro" id="IPR020449">
    <property type="entry name" value="Tscrpt_reg_AraC-type_HTH"/>
</dbReference>
<feature type="domain" description="HTH araC/xylS-type" evidence="6">
    <location>
        <begin position="153"/>
        <end position="260"/>
    </location>
</feature>
<keyword evidence="5" id="KW-1133">Transmembrane helix</keyword>
<sequence>MAWSPQWALEWNMAGFVALIAYLGISLVNLQAAKTRLTLIYKGYPNSAYYWLLFVVLGLLMLVCADLFIMALAYVQRAFWMEAIEIINWFISAYLLVIAFFSIYRPNVFFHQDRKEPEAVVMAEIGLDGETLPASESCSSGKAWRELQESVAQELAVELDKLMQEEQLYRKNDLSLGELATRLGVSVHQASELLNVFLNSNFYDYLNRYRVVYACQLLRDANCQWRILDIAFESGFSNKNSFYRYFRDTYQMTPVEYRNRHVGAALKVVS</sequence>
<dbReference type="PANTHER" id="PTHR43280">
    <property type="entry name" value="ARAC-FAMILY TRANSCRIPTIONAL REGULATOR"/>
    <property type="match status" value="1"/>
</dbReference>
<keyword evidence="2" id="KW-0238">DNA-binding</keyword>
<evidence type="ECO:0000256" key="3">
    <source>
        <dbReference type="ARBA" id="ARBA00023163"/>
    </source>
</evidence>
<dbReference type="InterPro" id="IPR018062">
    <property type="entry name" value="HTH_AraC-typ_CS"/>
</dbReference>
<dbReference type="InterPro" id="IPR018060">
    <property type="entry name" value="HTH_AraC"/>
</dbReference>
<evidence type="ECO:0000313" key="8">
    <source>
        <dbReference type="Proteomes" id="UP000619761"/>
    </source>
</evidence>